<protein>
    <submittedName>
        <fullName evidence="2">Uncharacterized protein</fullName>
    </submittedName>
</protein>
<evidence type="ECO:0000313" key="2">
    <source>
        <dbReference type="EMBL" id="KIY62761.1"/>
    </source>
</evidence>
<evidence type="ECO:0000256" key="1">
    <source>
        <dbReference type="SAM" id="MobiDB-lite"/>
    </source>
</evidence>
<feature type="region of interest" description="Disordered" evidence="1">
    <location>
        <begin position="297"/>
        <end position="343"/>
    </location>
</feature>
<sequence>VTRKRVRKAETSVIKRRRLDELPPDVPNVLMTPAIIAQDDDIIVVDEEDDLPPLNALHVFLAILACIFQACPALEGKIALCRLTKAQCARICLQTFRDMNISAYFVDFQTKMDQALWEDMKSLLLPTPSLTKPAHAAKRWKIPPWQEYIEWSCAKVSEGKENQAMEVHQMMRSYVDSCFWMFELSTEKVVDNRAGGATQWKRYSAAEDPGRRCIRILLNPRFAKKVQPSRALPVLDANAPGYADDDAEDPAQRAHREVQDPLIQALFNIEDGMDEDDDDELTGRQARINLENQLVRQRMTRSARTRPFANSYDAEDRQRPPAPSVAQGSQGLGRGIVHQDALR</sequence>
<keyword evidence="3" id="KW-1185">Reference proteome</keyword>
<feature type="region of interest" description="Disordered" evidence="1">
    <location>
        <begin position="236"/>
        <end position="258"/>
    </location>
</feature>
<name>A0A0D7AZS2_9AGAR</name>
<proteinExistence type="predicted"/>
<accession>A0A0D7AZS2</accession>
<dbReference type="EMBL" id="KN880750">
    <property type="protein sequence ID" value="KIY62761.1"/>
    <property type="molecule type" value="Genomic_DNA"/>
</dbReference>
<gene>
    <name evidence="2" type="ORF">CYLTODRAFT_414498</name>
</gene>
<reference evidence="2 3" key="1">
    <citation type="journal article" date="2015" name="Fungal Genet. Biol.">
        <title>Evolution of novel wood decay mechanisms in Agaricales revealed by the genome sequences of Fistulina hepatica and Cylindrobasidium torrendii.</title>
        <authorList>
            <person name="Floudas D."/>
            <person name="Held B.W."/>
            <person name="Riley R."/>
            <person name="Nagy L.G."/>
            <person name="Koehler G."/>
            <person name="Ransdell A.S."/>
            <person name="Younus H."/>
            <person name="Chow J."/>
            <person name="Chiniquy J."/>
            <person name="Lipzen A."/>
            <person name="Tritt A."/>
            <person name="Sun H."/>
            <person name="Haridas S."/>
            <person name="LaButti K."/>
            <person name="Ohm R.A."/>
            <person name="Kues U."/>
            <person name="Blanchette R.A."/>
            <person name="Grigoriev I.V."/>
            <person name="Minto R.E."/>
            <person name="Hibbett D.S."/>
        </authorList>
    </citation>
    <scope>NUCLEOTIDE SEQUENCE [LARGE SCALE GENOMIC DNA]</scope>
    <source>
        <strain evidence="2 3">FP15055 ss-10</strain>
    </source>
</reference>
<organism evidence="2 3">
    <name type="scientific">Cylindrobasidium torrendii FP15055 ss-10</name>
    <dbReference type="NCBI Taxonomy" id="1314674"/>
    <lineage>
        <taxon>Eukaryota</taxon>
        <taxon>Fungi</taxon>
        <taxon>Dikarya</taxon>
        <taxon>Basidiomycota</taxon>
        <taxon>Agaricomycotina</taxon>
        <taxon>Agaricomycetes</taxon>
        <taxon>Agaricomycetidae</taxon>
        <taxon>Agaricales</taxon>
        <taxon>Marasmiineae</taxon>
        <taxon>Physalacriaceae</taxon>
        <taxon>Cylindrobasidium</taxon>
    </lineage>
</organism>
<evidence type="ECO:0000313" key="3">
    <source>
        <dbReference type="Proteomes" id="UP000054007"/>
    </source>
</evidence>
<dbReference type="Proteomes" id="UP000054007">
    <property type="component" value="Unassembled WGS sequence"/>
</dbReference>
<feature type="non-terminal residue" evidence="2">
    <location>
        <position position="1"/>
    </location>
</feature>
<dbReference type="AlphaFoldDB" id="A0A0D7AZS2"/>